<dbReference type="OMA" id="MKANFFV"/>
<evidence type="ECO:0000256" key="1">
    <source>
        <dbReference type="ARBA" id="ARBA00001686"/>
    </source>
</evidence>
<evidence type="ECO:0000256" key="2">
    <source>
        <dbReference type="ARBA" id="ARBA00006209"/>
    </source>
</evidence>
<dbReference type="InterPro" id="IPR042236">
    <property type="entry name" value="PI3K_accessory_sf"/>
</dbReference>
<evidence type="ECO:0000256" key="7">
    <source>
        <dbReference type="ARBA" id="ARBA00022840"/>
    </source>
</evidence>
<dbReference type="SMART" id="SM00146">
    <property type="entry name" value="PI3Kc"/>
    <property type="match status" value="1"/>
</dbReference>
<dbReference type="EC" id="2.7.1.67" evidence="3"/>
<dbReference type="GO" id="GO:0046854">
    <property type="term" value="P:phosphatidylinositol phosphate biosynthetic process"/>
    <property type="evidence" value="ECO:0007669"/>
    <property type="project" value="InterPro"/>
</dbReference>
<evidence type="ECO:0000313" key="12">
    <source>
        <dbReference type="Proteomes" id="UP000018144"/>
    </source>
</evidence>
<evidence type="ECO:0000256" key="6">
    <source>
        <dbReference type="ARBA" id="ARBA00022777"/>
    </source>
</evidence>
<feature type="domain" description="PI3K/PI4K catalytic" evidence="9">
    <location>
        <begin position="1646"/>
        <end position="1914"/>
    </location>
</feature>
<evidence type="ECO:0000256" key="4">
    <source>
        <dbReference type="ARBA" id="ARBA00022679"/>
    </source>
</evidence>
<dbReference type="CDD" id="cd05167">
    <property type="entry name" value="PI4Kc_III_alpha"/>
    <property type="match status" value="1"/>
</dbReference>
<dbReference type="Pfam" id="PF00613">
    <property type="entry name" value="PI3Ka"/>
    <property type="match status" value="1"/>
</dbReference>
<dbReference type="GO" id="GO:0005737">
    <property type="term" value="C:cytoplasm"/>
    <property type="evidence" value="ECO:0007669"/>
    <property type="project" value="TreeGrafter"/>
</dbReference>
<feature type="region of interest" description="Disordered" evidence="8">
    <location>
        <begin position="45"/>
        <end position="67"/>
    </location>
</feature>
<dbReference type="SUPFAM" id="SSF56112">
    <property type="entry name" value="Protein kinase-like (PK-like)"/>
    <property type="match status" value="1"/>
</dbReference>
<gene>
    <name evidence="11" type="ORF">PCON_02320</name>
</gene>
<protein>
    <recommendedName>
        <fullName evidence="3">1-phosphatidylinositol 4-kinase</fullName>
        <ecNumber evidence="3">2.7.1.67</ecNumber>
    </recommendedName>
</protein>
<evidence type="ECO:0000256" key="8">
    <source>
        <dbReference type="SAM" id="MobiDB-lite"/>
    </source>
</evidence>
<evidence type="ECO:0000256" key="3">
    <source>
        <dbReference type="ARBA" id="ARBA00012169"/>
    </source>
</evidence>
<evidence type="ECO:0000256" key="5">
    <source>
        <dbReference type="ARBA" id="ARBA00022741"/>
    </source>
</evidence>
<dbReference type="GO" id="GO:0004430">
    <property type="term" value="F:1-phosphatidylinositol 4-kinase activity"/>
    <property type="evidence" value="ECO:0007669"/>
    <property type="project" value="UniProtKB-EC"/>
</dbReference>
<dbReference type="eggNOG" id="KOG0902">
    <property type="taxonomic scope" value="Eukaryota"/>
</dbReference>
<organism evidence="11 12">
    <name type="scientific">Pyronema omphalodes (strain CBS 100304)</name>
    <name type="common">Pyronema confluens</name>
    <dbReference type="NCBI Taxonomy" id="1076935"/>
    <lineage>
        <taxon>Eukaryota</taxon>
        <taxon>Fungi</taxon>
        <taxon>Dikarya</taxon>
        <taxon>Ascomycota</taxon>
        <taxon>Pezizomycotina</taxon>
        <taxon>Pezizomycetes</taxon>
        <taxon>Pezizales</taxon>
        <taxon>Pyronemataceae</taxon>
        <taxon>Pyronema</taxon>
    </lineage>
</organism>
<dbReference type="InterPro" id="IPR016024">
    <property type="entry name" value="ARM-type_fold"/>
</dbReference>
<dbReference type="GO" id="GO:0005524">
    <property type="term" value="F:ATP binding"/>
    <property type="evidence" value="ECO:0007669"/>
    <property type="project" value="UniProtKB-KW"/>
</dbReference>
<dbReference type="Gene3D" id="1.10.1070.11">
    <property type="entry name" value="Phosphatidylinositol 3-/4-kinase, catalytic domain"/>
    <property type="match status" value="1"/>
</dbReference>
<name>U4LB64_PYROM</name>
<dbReference type="PROSITE" id="PS00916">
    <property type="entry name" value="PI3_4_KINASE_2"/>
    <property type="match status" value="1"/>
</dbReference>
<dbReference type="GO" id="GO:0005886">
    <property type="term" value="C:plasma membrane"/>
    <property type="evidence" value="ECO:0007669"/>
    <property type="project" value="TreeGrafter"/>
</dbReference>
<dbReference type="InterPro" id="IPR045495">
    <property type="entry name" value="PI4K_N"/>
</dbReference>
<dbReference type="PANTHER" id="PTHR10048:SF15">
    <property type="entry name" value="PHOSPHATIDYLINOSITOL 4-KINASE ALPHA"/>
    <property type="match status" value="1"/>
</dbReference>
<dbReference type="InterPro" id="IPR015433">
    <property type="entry name" value="PI3/4_kinase"/>
</dbReference>
<dbReference type="InterPro" id="IPR001263">
    <property type="entry name" value="PI3K_accessory_dom"/>
</dbReference>
<dbReference type="Pfam" id="PF00454">
    <property type="entry name" value="PI3_PI4_kinase"/>
    <property type="match status" value="1"/>
</dbReference>
<dbReference type="InterPro" id="IPR000403">
    <property type="entry name" value="PI3/4_kinase_cat_dom"/>
</dbReference>
<dbReference type="PROSITE" id="PS51545">
    <property type="entry name" value="PIK_HELICAL"/>
    <property type="match status" value="1"/>
</dbReference>
<dbReference type="Proteomes" id="UP000018144">
    <property type="component" value="Unassembled WGS sequence"/>
</dbReference>
<proteinExistence type="inferred from homology"/>
<dbReference type="FunFam" id="3.30.1010.10:FF:000014">
    <property type="entry name" value="Phosphatidylinositol 4-kinase STT4"/>
    <property type="match status" value="1"/>
</dbReference>
<sequence>MDRLSRRLRGNALKRLAVISSRESLDESAPESAFDQLTSSCIQQREVTSPEATDEESTPAANPDGTSLVPMSIRELEVLLALCQAAPSLTTQKSAEKLARQLHPYMIESPTQRFQASPYLRGIEPSPWEALATNLTTALLHIGINFPELREEVNGSLYSYLRRVQMVSEETEDEVEVACIAVSMVGFLESAAKVANFWTPEEREQLVVVVCEILGEQFMGKVDAAFQTMKSTQKKQARQWKRYVGYYESIGRPLGALLVHHALQKLLVTGTSLIVTNSTALYDGEISDLLMRGRGVVSSIAPEEHVATVESYVQLIASSIAMADEANSSTISGAEVKQSLAHSVKSEALTAYCNCVILSNVADASQLLQWLESTIADPNQMSNIVLAKAALKTVAILSRVSRDDAGSDSLIIGMLQKFIIEGSPCQEVVKIAAKCLSYVLQHSTEDAMITTLNTMGHILSSQKPETALQAGALQPFEQQQTPATSPSLDANPEESRFNIYCNVIDTVVGIATNCTDLKSISLCITILIQRIGKVKSQVHAKILSALALMVPISTAADCKAIVEVFDRTTTDGIRLEDHALLEAALAARISLAQLFSKESQHHDLFLTDMLTALAEIGSDPKKKQVDAVVSQDNYAYVDDNQLNGAQQLAAREIEQYIAPIAILLAKNGTDVNFALRSGYSDHLRNFWINCVLHGIYFGSELAKKNAYYLRTIARYTPPLVVGNTVEDKTFDSNLDEKSLLRRYNSAPNLIEHKRRLTNFLPTEELNVRALSYERAVFLEAVFSLECMRAEGGGCSKVLAYFVEPAFKAGEAAALMTAISVKVTDIYVALVLTGSYPNFTASRVADQLADVFVGCCHRLEKVQASATNMADRIINTASSALCRRSSLFALLELLTLMWASCLKEETDEYATKSIFTSERGRVAIEMPDSYKFRQQTLRNFQAKAKTWVLKVLNQAPFDLKGLLQTYLSEFEDQGTLGHVSLGRTFALEMGQTVPNSDRRLASIDFLKESGGNLASDFIKQYSVRQVYRKGEPGADNTRKAITFAAASGPLSSPSSDSLQRLVALMEGNDFTIGHTSTEDVRDMLRKAASLVCSSEKDQGTLIRHLVGMPFAVFTKEAIKVGMLLWTGVIGEKPELATRMLAEIARNFELTVEKKMGLFAEDFAISDAFDVKMEYAPSDKEQHNIEQQTAIDLLSPHIRLIQLLSSHYHANRHGNPHIQKMFLRLIRIALQGLKTATGHPLAREARFQLVLLGLQILKYSTGLTERQQYSLKELIISAGLSWFKFAPRWSFGGNRLQVKAEAHLLQDIAAFLNTVAPIGAQSRNMVVKQDLLLLLLENEQYRLATWLYPLDHSRKHHLVPTYNARPSTDNSISALLPAAWQEDPAIAIQLLNRFQSERLKGEVKRLICSYPEKCVHIPDASRIMLGDRLTGDISFQLRYLLYWAPANPITAATYFLPAYNSDPFILQYAMRSLESYPVDITFFFVPQIVQTLRYDILGYVERFILETAKFSQIFAHQIIWNMKANMYKDEESQIPDPVKPKLDHVMNRLIASFSGADKSFYEREFAFFGEVTSISGKLKPFIKKTKPEKNAKIAEELAKIVVDPGVYLPSNPDSVVIDIDRQSGKSLQSHAKAPFMATFKIRRKQPEAAAENEVALDRHGRRKESTSTVTKEMMQAAIFKVGDDCRQDMLALQMISAFRSIFNSVGLDVFVFPYRVTATAPGCGVIDVLPKSISRDMLGRDYEMGLYDYFINKYGGEDSIKFQEARSCFVKSMAAYSVISYLLKFKDRHNGNIMLDDQGHIIHIDFGFCFDIAPGGITFERAPFKLTAEMVSVMGGTTDSQPYLWFEELCVKAFLVCRQYVDKLTHCVVLMLDSGLPCFKPETIQNFRDRFVLDKTDREAADYMRYLVKKSYSSYSTGQYDRFQHLTNGIPY</sequence>
<dbReference type="STRING" id="1076935.U4LB64"/>
<feature type="domain" description="PIK helical" evidence="10">
    <location>
        <begin position="1360"/>
        <end position="1546"/>
    </location>
</feature>
<keyword evidence="4" id="KW-0808">Transferase</keyword>
<keyword evidence="5" id="KW-0547">Nucleotide-binding</keyword>
<dbReference type="Gene3D" id="1.25.40.70">
    <property type="entry name" value="Phosphatidylinositol 3-kinase, accessory domain (PIK)"/>
    <property type="match status" value="1"/>
</dbReference>
<dbReference type="FunFam" id="1.25.40.70:FF:000011">
    <property type="entry name" value="Phosphatidylinositol 4-kinase alpha"/>
    <property type="match status" value="1"/>
</dbReference>
<dbReference type="FunFam" id="1.10.1070.11:FF:000022">
    <property type="entry name" value="Phosphatidylinositol 4-kinase stt4"/>
    <property type="match status" value="1"/>
</dbReference>
<dbReference type="Gene3D" id="3.30.1010.10">
    <property type="entry name" value="Phosphatidylinositol 3-kinase Catalytic Subunit, Chain A, domain 4"/>
    <property type="match status" value="1"/>
</dbReference>
<dbReference type="PROSITE" id="PS00915">
    <property type="entry name" value="PI3_4_KINASE_1"/>
    <property type="match status" value="1"/>
</dbReference>
<comment type="similarity">
    <text evidence="2">Belongs to the PI3/PI4-kinase family. Type III PI4K subfamily.</text>
</comment>
<reference evidence="11 12" key="1">
    <citation type="journal article" date="2013" name="PLoS Genet.">
        <title>The genome and development-dependent transcriptomes of Pyronema confluens: a window into fungal evolution.</title>
        <authorList>
            <person name="Traeger S."/>
            <person name="Altegoer F."/>
            <person name="Freitag M."/>
            <person name="Gabaldon T."/>
            <person name="Kempken F."/>
            <person name="Kumar A."/>
            <person name="Marcet-Houben M."/>
            <person name="Poggeler S."/>
            <person name="Stajich J.E."/>
            <person name="Nowrousian M."/>
        </authorList>
    </citation>
    <scope>NUCLEOTIDE SEQUENCE [LARGE SCALE GENOMIC DNA]</scope>
    <source>
        <strain evidence="12">CBS 100304</strain>
        <tissue evidence="11">Vegetative mycelium</tissue>
    </source>
</reference>
<dbReference type="InterPro" id="IPR011009">
    <property type="entry name" value="Kinase-like_dom_sf"/>
</dbReference>
<keyword evidence="7" id="KW-0067">ATP-binding</keyword>
<dbReference type="SMART" id="SM00145">
    <property type="entry name" value="PI3Ka"/>
    <property type="match status" value="1"/>
</dbReference>
<dbReference type="PANTHER" id="PTHR10048">
    <property type="entry name" value="PHOSPHATIDYLINOSITOL KINASE"/>
    <property type="match status" value="1"/>
</dbReference>
<keyword evidence="6 11" id="KW-0418">Kinase</keyword>
<dbReference type="EMBL" id="HF936264">
    <property type="protein sequence ID" value="CCX15861.1"/>
    <property type="molecule type" value="Genomic_DNA"/>
</dbReference>
<dbReference type="OrthoDB" id="10264149at2759"/>
<dbReference type="SUPFAM" id="SSF48371">
    <property type="entry name" value="ARM repeat"/>
    <property type="match status" value="2"/>
</dbReference>
<dbReference type="GO" id="GO:0048015">
    <property type="term" value="P:phosphatidylinositol-mediated signaling"/>
    <property type="evidence" value="ECO:0007669"/>
    <property type="project" value="TreeGrafter"/>
</dbReference>
<keyword evidence="12" id="KW-1185">Reference proteome</keyword>
<accession>U4LB64</accession>
<evidence type="ECO:0000259" key="10">
    <source>
        <dbReference type="PROSITE" id="PS51545"/>
    </source>
</evidence>
<evidence type="ECO:0000313" key="11">
    <source>
        <dbReference type="EMBL" id="CCX15861.1"/>
    </source>
</evidence>
<dbReference type="InterPro" id="IPR018936">
    <property type="entry name" value="PI3/4_kinase_CS"/>
</dbReference>
<dbReference type="Pfam" id="PF19274">
    <property type="entry name" value="PI4K_N"/>
    <property type="match status" value="1"/>
</dbReference>
<dbReference type="InterPro" id="IPR036940">
    <property type="entry name" value="PI3/4_kinase_cat_sf"/>
</dbReference>
<comment type="catalytic activity">
    <reaction evidence="1">
        <text>a 1,2-diacyl-sn-glycero-3-phospho-(1D-myo-inositol) + ATP = a 1,2-diacyl-sn-glycero-3-phospho-(1D-myo-inositol 4-phosphate) + ADP + H(+)</text>
        <dbReference type="Rhea" id="RHEA:19877"/>
        <dbReference type="ChEBI" id="CHEBI:15378"/>
        <dbReference type="ChEBI" id="CHEBI:30616"/>
        <dbReference type="ChEBI" id="CHEBI:57880"/>
        <dbReference type="ChEBI" id="CHEBI:58178"/>
        <dbReference type="ChEBI" id="CHEBI:456216"/>
        <dbReference type="EC" id="2.7.1.67"/>
    </reaction>
</comment>
<evidence type="ECO:0000259" key="9">
    <source>
        <dbReference type="PROSITE" id="PS50290"/>
    </source>
</evidence>
<dbReference type="PROSITE" id="PS50290">
    <property type="entry name" value="PI3_4_KINASE_3"/>
    <property type="match status" value="1"/>
</dbReference>